<comment type="caution">
    <text evidence="1">The sequence shown here is derived from an EMBL/GenBank/DDBJ whole genome shotgun (WGS) entry which is preliminary data.</text>
</comment>
<keyword evidence="2" id="KW-1185">Reference proteome</keyword>
<evidence type="ECO:0000313" key="2">
    <source>
        <dbReference type="Proteomes" id="UP000663879"/>
    </source>
</evidence>
<gene>
    <name evidence="1" type="ORF">OXX778_LOCUS18124</name>
</gene>
<protein>
    <submittedName>
        <fullName evidence="1">Uncharacterized protein</fullName>
    </submittedName>
</protein>
<organism evidence="1 2">
    <name type="scientific">Brachionus calyciflorus</name>
    <dbReference type="NCBI Taxonomy" id="104777"/>
    <lineage>
        <taxon>Eukaryota</taxon>
        <taxon>Metazoa</taxon>
        <taxon>Spiralia</taxon>
        <taxon>Gnathifera</taxon>
        <taxon>Rotifera</taxon>
        <taxon>Eurotatoria</taxon>
        <taxon>Monogononta</taxon>
        <taxon>Pseudotrocha</taxon>
        <taxon>Ploima</taxon>
        <taxon>Brachionidae</taxon>
        <taxon>Brachionus</taxon>
    </lineage>
</organism>
<dbReference type="AlphaFoldDB" id="A0A814JE44"/>
<reference evidence="1" key="1">
    <citation type="submission" date="2021-02" db="EMBL/GenBank/DDBJ databases">
        <authorList>
            <person name="Nowell W R."/>
        </authorList>
    </citation>
    <scope>NUCLEOTIDE SEQUENCE</scope>
    <source>
        <strain evidence="1">Ploen Becks lab</strain>
    </source>
</reference>
<dbReference type="SUPFAM" id="SSF52058">
    <property type="entry name" value="L domain-like"/>
    <property type="match status" value="1"/>
</dbReference>
<dbReference type="Proteomes" id="UP000663879">
    <property type="component" value="Unassembled WGS sequence"/>
</dbReference>
<dbReference type="EMBL" id="CAJNOC010004880">
    <property type="protein sequence ID" value="CAF1036213.1"/>
    <property type="molecule type" value="Genomic_DNA"/>
</dbReference>
<proteinExistence type="predicted"/>
<sequence>MVKIIFSKNRIKSLSSKLFRGLHSVENIGFDFNLIESIAQGMFSNLYSLLVTDFSNNRINFFDINQLPKSLWIVDFTQNFNINDFSITFESCFTFKDKNFWGFEDAQKETYYKAIQYYLEFESNRKIWILSDDIKVKFKNMIDSPDKYQVVQSYKVNWAYNVDNVNYLTKNTDLEQLKSRFCSVFLNKSRTNPNTLFTANPKNCLDSLNFNQRLKKLENLDWSVLDYFIFLPKYVFSTQDLINYHRYITQRIEQNLFVVNLDYTFRTSEVIEAFFERDDEYLIDIFIPKQSLQDFISNKNNDDENSLKKIYKYINAERLMDFFLNINYSKCLEISIEKDNQVMAIYLMILLKFTIKNDKITLSNQSEYLKIAQFN</sequence>
<dbReference type="InterPro" id="IPR032675">
    <property type="entry name" value="LRR_dom_sf"/>
</dbReference>
<evidence type="ECO:0000313" key="1">
    <source>
        <dbReference type="EMBL" id="CAF1036213.1"/>
    </source>
</evidence>
<accession>A0A814JE44</accession>
<dbReference type="Gene3D" id="3.80.10.10">
    <property type="entry name" value="Ribonuclease Inhibitor"/>
    <property type="match status" value="1"/>
</dbReference>
<name>A0A814JE44_9BILA</name>